<evidence type="ECO:0000256" key="2">
    <source>
        <dbReference type="ARBA" id="ARBA00022448"/>
    </source>
</evidence>
<dbReference type="AlphaFoldDB" id="A0A9D9H5R1"/>
<evidence type="ECO:0000256" key="8">
    <source>
        <dbReference type="SAM" id="Phobius"/>
    </source>
</evidence>
<dbReference type="GO" id="GO:0006865">
    <property type="term" value="P:amino acid transport"/>
    <property type="evidence" value="ECO:0007669"/>
    <property type="project" value="UniProtKB-KW"/>
</dbReference>
<gene>
    <name evidence="10" type="ORF">IAA89_06625</name>
</gene>
<keyword evidence="7 8" id="KW-0472">Membrane</keyword>
<feature type="domain" description="Amino acid permease/ SLC12A" evidence="9">
    <location>
        <begin position="17"/>
        <end position="447"/>
    </location>
</feature>
<feature type="transmembrane region" description="Helical" evidence="8">
    <location>
        <begin position="206"/>
        <end position="224"/>
    </location>
</feature>
<feature type="transmembrane region" description="Helical" evidence="8">
    <location>
        <begin position="21"/>
        <end position="40"/>
    </location>
</feature>
<reference evidence="10" key="1">
    <citation type="submission" date="2020-10" db="EMBL/GenBank/DDBJ databases">
        <authorList>
            <person name="Gilroy R."/>
        </authorList>
    </citation>
    <scope>NUCLEOTIDE SEQUENCE</scope>
    <source>
        <strain evidence="10">C6-149</strain>
    </source>
</reference>
<dbReference type="EMBL" id="JADIMP010000103">
    <property type="protein sequence ID" value="MBO8442080.1"/>
    <property type="molecule type" value="Genomic_DNA"/>
</dbReference>
<keyword evidence="2" id="KW-0813">Transport</keyword>
<proteinExistence type="predicted"/>
<evidence type="ECO:0000256" key="6">
    <source>
        <dbReference type="ARBA" id="ARBA00022989"/>
    </source>
</evidence>
<dbReference type="PANTHER" id="PTHR43495:SF2">
    <property type="entry name" value="D-SERINE_D-ALANINE_GLYCINE TRANSPORTER"/>
    <property type="match status" value="1"/>
</dbReference>
<dbReference type="Proteomes" id="UP000823614">
    <property type="component" value="Unassembled WGS sequence"/>
</dbReference>
<dbReference type="GO" id="GO:0005886">
    <property type="term" value="C:plasma membrane"/>
    <property type="evidence" value="ECO:0007669"/>
    <property type="project" value="UniProtKB-SubCell"/>
</dbReference>
<feature type="transmembrane region" description="Helical" evidence="8">
    <location>
        <begin position="361"/>
        <end position="384"/>
    </location>
</feature>
<dbReference type="Gene3D" id="1.20.1740.10">
    <property type="entry name" value="Amino acid/polyamine transporter I"/>
    <property type="match status" value="1"/>
</dbReference>
<sequence length="451" mass="50426">MNDNSKYELSRALKNRHIQMIAIGGAIGTGLFLGSGTAISEAGPSIIVSYLLTGIICFFLMRSIGELLLSDVSKHSFIEFIGKYLGNKWEFISGWTYCLCWLLLAMTDLTASGIYMKFWFPNLKQWITPLIIIIFLLLFNLVNVKFFGELESGFSLIKVLAILCLIVVGFYLILIHFHTNFSVVSLHNLVNHGGFFPTGMSGFLKSFQMVIFAFVGIEMVGLTAGETENPEVNLPKAVNSLPIRIGLFYIGSMIVIMSVYPWNKIVTDVSPFVQVFSTIGIKSAAAIINFVVLTAAISACNSAIFTVSRTIRNLAQNNHCPQILAKLNKRKVPINSLYLTAAILMIVVLLNFVIPKDVFNLLSGVSSLSFIFVWLILMLTHLVYKRQNKHQLTNFKMPLYPYSDYLSLAFFIISLVVLSLDTKLRLALILVIIWLIILYAIYSFKTKSDGS</sequence>
<organism evidence="10 11">
    <name type="scientific">Candidatus Gallilactobacillus intestinavium</name>
    <dbReference type="NCBI Taxonomy" id="2840838"/>
    <lineage>
        <taxon>Bacteria</taxon>
        <taxon>Bacillati</taxon>
        <taxon>Bacillota</taxon>
        <taxon>Bacilli</taxon>
        <taxon>Lactobacillales</taxon>
        <taxon>Lactobacillaceae</taxon>
        <taxon>Lactobacillaceae incertae sedis</taxon>
        <taxon>Candidatus Gallilactobacillus</taxon>
    </lineage>
</organism>
<evidence type="ECO:0000259" key="9">
    <source>
        <dbReference type="Pfam" id="PF00324"/>
    </source>
</evidence>
<protein>
    <submittedName>
        <fullName evidence="10">Amino acid permease</fullName>
    </submittedName>
</protein>
<feature type="transmembrane region" description="Helical" evidence="8">
    <location>
        <begin position="126"/>
        <end position="144"/>
    </location>
</feature>
<keyword evidence="3" id="KW-1003">Cell membrane</keyword>
<keyword evidence="6 8" id="KW-1133">Transmembrane helix</keyword>
<accession>A0A9D9H5R1</accession>
<comment type="caution">
    <text evidence="10">The sequence shown here is derived from an EMBL/GenBank/DDBJ whole genome shotgun (WGS) entry which is preliminary data.</text>
</comment>
<feature type="transmembrane region" description="Helical" evidence="8">
    <location>
        <begin position="89"/>
        <end position="106"/>
    </location>
</feature>
<comment type="subcellular location">
    <subcellularLocation>
        <location evidence="1">Cell membrane</location>
        <topology evidence="1">Multi-pass membrane protein</topology>
    </subcellularLocation>
</comment>
<dbReference type="GO" id="GO:0055085">
    <property type="term" value="P:transmembrane transport"/>
    <property type="evidence" value="ECO:0007669"/>
    <property type="project" value="InterPro"/>
</dbReference>
<reference evidence="10" key="2">
    <citation type="journal article" date="2021" name="PeerJ">
        <title>Extensive microbial diversity within the chicken gut microbiome revealed by metagenomics and culture.</title>
        <authorList>
            <person name="Gilroy R."/>
            <person name="Ravi A."/>
            <person name="Getino M."/>
            <person name="Pursley I."/>
            <person name="Horton D.L."/>
            <person name="Alikhan N.F."/>
            <person name="Baker D."/>
            <person name="Gharbi K."/>
            <person name="Hall N."/>
            <person name="Watson M."/>
            <person name="Adriaenssens E.M."/>
            <person name="Foster-Nyarko E."/>
            <person name="Jarju S."/>
            <person name="Secka A."/>
            <person name="Antonio M."/>
            <person name="Oren A."/>
            <person name="Chaudhuri R.R."/>
            <person name="La Ragione R."/>
            <person name="Hildebrand F."/>
            <person name="Pallen M.J."/>
        </authorList>
    </citation>
    <scope>NUCLEOTIDE SEQUENCE</scope>
    <source>
        <strain evidence="10">C6-149</strain>
    </source>
</reference>
<dbReference type="FunFam" id="1.20.1740.10:FF:000001">
    <property type="entry name" value="Amino acid permease"/>
    <property type="match status" value="1"/>
</dbReference>
<name>A0A9D9H5R1_9LACO</name>
<feature type="transmembrane region" description="Helical" evidence="8">
    <location>
        <begin position="405"/>
        <end position="420"/>
    </location>
</feature>
<evidence type="ECO:0000313" key="11">
    <source>
        <dbReference type="Proteomes" id="UP000823614"/>
    </source>
</evidence>
<dbReference type="Pfam" id="PF00324">
    <property type="entry name" value="AA_permease"/>
    <property type="match status" value="1"/>
</dbReference>
<feature type="transmembrane region" description="Helical" evidence="8">
    <location>
        <begin position="46"/>
        <end position="69"/>
    </location>
</feature>
<keyword evidence="5" id="KW-0029">Amino-acid transport</keyword>
<dbReference type="PIRSF" id="PIRSF006060">
    <property type="entry name" value="AA_transporter"/>
    <property type="match status" value="1"/>
</dbReference>
<evidence type="ECO:0000256" key="4">
    <source>
        <dbReference type="ARBA" id="ARBA00022692"/>
    </source>
</evidence>
<keyword evidence="4 8" id="KW-0812">Transmembrane</keyword>
<evidence type="ECO:0000256" key="1">
    <source>
        <dbReference type="ARBA" id="ARBA00004651"/>
    </source>
</evidence>
<dbReference type="PANTHER" id="PTHR43495">
    <property type="entry name" value="GABA PERMEASE"/>
    <property type="match status" value="1"/>
</dbReference>
<evidence type="ECO:0000256" key="3">
    <source>
        <dbReference type="ARBA" id="ARBA00022475"/>
    </source>
</evidence>
<feature type="transmembrane region" description="Helical" evidence="8">
    <location>
        <begin position="283"/>
        <end position="307"/>
    </location>
</feature>
<feature type="transmembrane region" description="Helical" evidence="8">
    <location>
        <begin position="336"/>
        <end position="355"/>
    </location>
</feature>
<feature type="transmembrane region" description="Helical" evidence="8">
    <location>
        <begin position="156"/>
        <end position="177"/>
    </location>
</feature>
<evidence type="ECO:0000256" key="5">
    <source>
        <dbReference type="ARBA" id="ARBA00022970"/>
    </source>
</evidence>
<feature type="transmembrane region" description="Helical" evidence="8">
    <location>
        <begin position="245"/>
        <end position="263"/>
    </location>
</feature>
<dbReference type="InterPro" id="IPR004841">
    <property type="entry name" value="AA-permease/SLC12A_dom"/>
</dbReference>
<evidence type="ECO:0000313" key="10">
    <source>
        <dbReference type="EMBL" id="MBO8442080.1"/>
    </source>
</evidence>
<evidence type="ECO:0000256" key="7">
    <source>
        <dbReference type="ARBA" id="ARBA00023136"/>
    </source>
</evidence>
<feature type="transmembrane region" description="Helical" evidence="8">
    <location>
        <begin position="426"/>
        <end position="444"/>
    </location>
</feature>